<evidence type="ECO:0000313" key="2">
    <source>
        <dbReference type="Proteomes" id="UP001153269"/>
    </source>
</evidence>
<accession>A0A9N7YRQ6</accession>
<sequence>MTRRASRATRIRNITLLSIAPSPGSSETRSALVVERDHSSLHAHDAAALQRSAYDPRLDAEEEALRGEEKRISGPHDRIYESPVKNGLNIVCIGLLSWSRTGEQLWDDSRQQHASS</sequence>
<keyword evidence="2" id="KW-1185">Reference proteome</keyword>
<comment type="caution">
    <text evidence="1">The sequence shown here is derived from an EMBL/GenBank/DDBJ whole genome shotgun (WGS) entry which is preliminary data.</text>
</comment>
<dbReference type="AlphaFoldDB" id="A0A9N7YRQ6"/>
<name>A0A9N7YRQ6_PLEPL</name>
<evidence type="ECO:0000313" key="1">
    <source>
        <dbReference type="EMBL" id="CAB1441977.1"/>
    </source>
</evidence>
<gene>
    <name evidence="1" type="ORF">PLEPLA_LOCUS29691</name>
</gene>
<reference evidence="1" key="1">
    <citation type="submission" date="2020-03" db="EMBL/GenBank/DDBJ databases">
        <authorList>
            <person name="Weist P."/>
        </authorList>
    </citation>
    <scope>NUCLEOTIDE SEQUENCE</scope>
</reference>
<proteinExistence type="predicted"/>
<dbReference type="Proteomes" id="UP001153269">
    <property type="component" value="Unassembled WGS sequence"/>
</dbReference>
<dbReference type="EMBL" id="CADEAL010002757">
    <property type="protein sequence ID" value="CAB1441977.1"/>
    <property type="molecule type" value="Genomic_DNA"/>
</dbReference>
<organism evidence="1 2">
    <name type="scientific">Pleuronectes platessa</name>
    <name type="common">European plaice</name>
    <dbReference type="NCBI Taxonomy" id="8262"/>
    <lineage>
        <taxon>Eukaryota</taxon>
        <taxon>Metazoa</taxon>
        <taxon>Chordata</taxon>
        <taxon>Craniata</taxon>
        <taxon>Vertebrata</taxon>
        <taxon>Euteleostomi</taxon>
        <taxon>Actinopterygii</taxon>
        <taxon>Neopterygii</taxon>
        <taxon>Teleostei</taxon>
        <taxon>Neoteleostei</taxon>
        <taxon>Acanthomorphata</taxon>
        <taxon>Carangaria</taxon>
        <taxon>Pleuronectiformes</taxon>
        <taxon>Pleuronectoidei</taxon>
        <taxon>Pleuronectidae</taxon>
        <taxon>Pleuronectes</taxon>
    </lineage>
</organism>
<protein>
    <submittedName>
        <fullName evidence="1">Uncharacterized protein</fullName>
    </submittedName>
</protein>